<comment type="caution">
    <text evidence="2">The sequence shown here is derived from an EMBL/GenBank/DDBJ whole genome shotgun (WGS) entry which is preliminary data.</text>
</comment>
<feature type="region of interest" description="Disordered" evidence="1">
    <location>
        <begin position="1"/>
        <end position="68"/>
    </location>
</feature>
<name>A0A9W6ACW3_ASPNG</name>
<accession>A0A9W6ACW3</accession>
<dbReference type="AlphaFoldDB" id="A0A9W6ACW3"/>
<gene>
    <name evidence="2" type="ORF">AnigIFM63604_003488</name>
</gene>
<feature type="compositionally biased region" description="Basic and acidic residues" evidence="1">
    <location>
        <begin position="218"/>
        <end position="234"/>
    </location>
</feature>
<feature type="compositionally biased region" description="Basic and acidic residues" evidence="1">
    <location>
        <begin position="318"/>
        <end position="334"/>
    </location>
</feature>
<sequence length="389" mass="42587">MDVDPAVPNFAQTRHENVPTNGGDLAVKAEDAEEAGEAPQAGGSITPQSTGTANPPIQSTKPRGQSDQMPAIQVDDGVLVDMQSLSISTDGVADAWCRERGTKAIVRLGPKRYPKYVVRPGEWYSTGNLQKVSDAESRITSIKTKDRTGKYQRLYGKDYIAGYDGVAIVGNGVVTSSLRAPTTYEWEELDFAKTDLGKIVGKDIANEVIRRLWDVQEKRHAERKDSQMGRRSVDRSPTPCPLDVYEEIRKVRAPEAHRGPTVKREEKPSVMPGPYPKEAIPLASGVQTSSHSPPPAAGSPTPGATEAAEASGSATHSHGKDRSGNPDADEQKPKTFSERQYLENMKQDLGLESLRNEDLGQYMEQMALVRAKVDVHWGEMERQGYVLVH</sequence>
<evidence type="ECO:0000313" key="3">
    <source>
        <dbReference type="Proteomes" id="UP001144191"/>
    </source>
</evidence>
<dbReference type="EMBL" id="BRPB01000196">
    <property type="protein sequence ID" value="GLA55999.1"/>
    <property type="molecule type" value="Genomic_DNA"/>
</dbReference>
<reference evidence="2" key="1">
    <citation type="submission" date="2022-07" db="EMBL/GenBank/DDBJ databases">
        <title>Taxonomy of Aspergillus series Nigri: significant species reduction supported by multi-species coalescent approaches.</title>
        <authorList>
            <person name="Bian C."/>
            <person name="Kusuya Y."/>
            <person name="Sklenar F."/>
            <person name="D'hooge E."/>
            <person name="Yaguchi T."/>
            <person name="Takahashi H."/>
            <person name="Hubka V."/>
        </authorList>
    </citation>
    <scope>NUCLEOTIDE SEQUENCE</scope>
    <source>
        <strain evidence="2">IFM 63604</strain>
    </source>
</reference>
<evidence type="ECO:0000313" key="2">
    <source>
        <dbReference type="EMBL" id="GLA55999.1"/>
    </source>
</evidence>
<feature type="region of interest" description="Disordered" evidence="1">
    <location>
        <begin position="218"/>
        <end position="334"/>
    </location>
</feature>
<feature type="compositionally biased region" description="Low complexity" evidence="1">
    <location>
        <begin position="298"/>
        <end position="316"/>
    </location>
</feature>
<evidence type="ECO:0000256" key="1">
    <source>
        <dbReference type="SAM" id="MobiDB-lite"/>
    </source>
</evidence>
<dbReference type="Proteomes" id="UP001144191">
    <property type="component" value="Unassembled WGS sequence"/>
</dbReference>
<organism evidence="2 3">
    <name type="scientific">Aspergillus niger</name>
    <dbReference type="NCBI Taxonomy" id="5061"/>
    <lineage>
        <taxon>Eukaryota</taxon>
        <taxon>Fungi</taxon>
        <taxon>Dikarya</taxon>
        <taxon>Ascomycota</taxon>
        <taxon>Pezizomycotina</taxon>
        <taxon>Eurotiomycetes</taxon>
        <taxon>Eurotiomycetidae</taxon>
        <taxon>Eurotiales</taxon>
        <taxon>Aspergillaceae</taxon>
        <taxon>Aspergillus</taxon>
        <taxon>Aspergillus subgen. Circumdati</taxon>
    </lineage>
</organism>
<protein>
    <submittedName>
        <fullName evidence="2">Uncharacterized protein</fullName>
    </submittedName>
</protein>
<proteinExistence type="predicted"/>
<feature type="compositionally biased region" description="Polar residues" evidence="1">
    <location>
        <begin position="45"/>
        <end position="68"/>
    </location>
</feature>
<feature type="compositionally biased region" description="Basic and acidic residues" evidence="1">
    <location>
        <begin position="246"/>
        <end position="268"/>
    </location>
</feature>